<dbReference type="InterPro" id="IPR038883">
    <property type="entry name" value="AN11006-like"/>
</dbReference>
<dbReference type="Proteomes" id="UP000800094">
    <property type="component" value="Unassembled WGS sequence"/>
</dbReference>
<dbReference type="AlphaFoldDB" id="A0A6A6I364"/>
<accession>A0A6A6I364</accession>
<dbReference type="EMBL" id="ML987202">
    <property type="protein sequence ID" value="KAF2244934.1"/>
    <property type="molecule type" value="Genomic_DNA"/>
</dbReference>
<protein>
    <submittedName>
        <fullName evidence="1">Uncharacterized protein</fullName>
    </submittedName>
</protein>
<dbReference type="PANTHER" id="PTHR42085">
    <property type="entry name" value="F-BOX DOMAIN-CONTAINING PROTEIN"/>
    <property type="match status" value="1"/>
</dbReference>
<dbReference type="PANTHER" id="PTHR42085:SF1">
    <property type="entry name" value="F-BOX DOMAIN-CONTAINING PROTEIN"/>
    <property type="match status" value="1"/>
</dbReference>
<dbReference type="GeneID" id="54589790"/>
<sequence length="264" mass="29109">MADPTVPPPSGACFFFTLPAELRNLIYEYALTERNGLFSNCHNPAVLTSSPDGTTSANQLKSVCQQLHAETRGLDLRCNVVNFSARCSEFHSVVQQLVQLLDTHGSSQHAAQIWTTLSVSDTPEIDHPSLAIWSNVHTLLDCCRPHPNAHIELRIPALDIFSQGGLAFLYGCALSDVIRGTEHCKKLLGGIDAHTERIAAARRGKDLGALNLQNLKIFPPQNASDIREQLIKLGWWTNPSGLIRRNGQVDLWLQVIQGWYANGI</sequence>
<gene>
    <name evidence="1" type="ORF">BU26DRAFT_89404</name>
</gene>
<name>A0A6A6I364_9PLEO</name>
<dbReference type="OrthoDB" id="3715222at2759"/>
<dbReference type="RefSeq" id="XP_033679938.1">
    <property type="nucleotide sequence ID" value="XM_033836460.1"/>
</dbReference>
<organism evidence="1 2">
    <name type="scientific">Trematosphaeria pertusa</name>
    <dbReference type="NCBI Taxonomy" id="390896"/>
    <lineage>
        <taxon>Eukaryota</taxon>
        <taxon>Fungi</taxon>
        <taxon>Dikarya</taxon>
        <taxon>Ascomycota</taxon>
        <taxon>Pezizomycotina</taxon>
        <taxon>Dothideomycetes</taxon>
        <taxon>Pleosporomycetidae</taxon>
        <taxon>Pleosporales</taxon>
        <taxon>Massarineae</taxon>
        <taxon>Trematosphaeriaceae</taxon>
        <taxon>Trematosphaeria</taxon>
    </lineage>
</organism>
<evidence type="ECO:0000313" key="2">
    <source>
        <dbReference type="Proteomes" id="UP000800094"/>
    </source>
</evidence>
<reference evidence="1" key="1">
    <citation type="journal article" date="2020" name="Stud. Mycol.">
        <title>101 Dothideomycetes genomes: a test case for predicting lifestyles and emergence of pathogens.</title>
        <authorList>
            <person name="Haridas S."/>
            <person name="Albert R."/>
            <person name="Binder M."/>
            <person name="Bloem J."/>
            <person name="Labutti K."/>
            <person name="Salamov A."/>
            <person name="Andreopoulos B."/>
            <person name="Baker S."/>
            <person name="Barry K."/>
            <person name="Bills G."/>
            <person name="Bluhm B."/>
            <person name="Cannon C."/>
            <person name="Castanera R."/>
            <person name="Culley D."/>
            <person name="Daum C."/>
            <person name="Ezra D."/>
            <person name="Gonzalez J."/>
            <person name="Henrissat B."/>
            <person name="Kuo A."/>
            <person name="Liang C."/>
            <person name="Lipzen A."/>
            <person name="Lutzoni F."/>
            <person name="Magnuson J."/>
            <person name="Mondo S."/>
            <person name="Nolan M."/>
            <person name="Ohm R."/>
            <person name="Pangilinan J."/>
            <person name="Park H.-J."/>
            <person name="Ramirez L."/>
            <person name="Alfaro M."/>
            <person name="Sun H."/>
            <person name="Tritt A."/>
            <person name="Yoshinaga Y."/>
            <person name="Zwiers L.-H."/>
            <person name="Turgeon B."/>
            <person name="Goodwin S."/>
            <person name="Spatafora J."/>
            <person name="Crous P."/>
            <person name="Grigoriev I."/>
        </authorList>
    </citation>
    <scope>NUCLEOTIDE SEQUENCE</scope>
    <source>
        <strain evidence="1">CBS 122368</strain>
    </source>
</reference>
<evidence type="ECO:0000313" key="1">
    <source>
        <dbReference type="EMBL" id="KAF2244934.1"/>
    </source>
</evidence>
<keyword evidence="2" id="KW-1185">Reference proteome</keyword>
<proteinExistence type="predicted"/>